<evidence type="ECO:0000259" key="8">
    <source>
        <dbReference type="PROSITE" id="PS50042"/>
    </source>
</evidence>
<dbReference type="Gene3D" id="1.10.287.70">
    <property type="match status" value="1"/>
</dbReference>
<evidence type="ECO:0000256" key="4">
    <source>
        <dbReference type="ARBA" id="ARBA00022989"/>
    </source>
</evidence>
<dbReference type="CDD" id="cd00038">
    <property type="entry name" value="CAP_ED"/>
    <property type="match status" value="1"/>
</dbReference>
<feature type="transmembrane region" description="Helical" evidence="7">
    <location>
        <begin position="105"/>
        <end position="131"/>
    </location>
</feature>
<feature type="transmembrane region" description="Helical" evidence="7">
    <location>
        <begin position="302"/>
        <end position="322"/>
    </location>
</feature>
<evidence type="ECO:0000256" key="3">
    <source>
        <dbReference type="ARBA" id="ARBA00022692"/>
    </source>
</evidence>
<dbReference type="InterPro" id="IPR018490">
    <property type="entry name" value="cNMP-bd_dom_sf"/>
</dbReference>
<feature type="transmembrane region" description="Helical" evidence="7">
    <location>
        <begin position="181"/>
        <end position="200"/>
    </location>
</feature>
<dbReference type="PANTHER" id="PTHR47823:SF9">
    <property type="entry name" value="CHROMOSOME UNDETERMINED SCAFFOLD_10, WHOLE GENOME SHOTGUN SEQUENCE"/>
    <property type="match status" value="1"/>
</dbReference>
<dbReference type="InterPro" id="IPR000595">
    <property type="entry name" value="cNMP-bd_dom"/>
</dbReference>
<dbReference type="Gene3D" id="1.10.287.630">
    <property type="entry name" value="Helix hairpin bin"/>
    <property type="match status" value="1"/>
</dbReference>
<evidence type="ECO:0000313" key="10">
    <source>
        <dbReference type="Proteomes" id="UP000187209"/>
    </source>
</evidence>
<dbReference type="InterPro" id="IPR005821">
    <property type="entry name" value="Ion_trans_dom"/>
</dbReference>
<dbReference type="EMBL" id="MPUH01001882">
    <property type="protein sequence ID" value="OMJ65935.1"/>
    <property type="molecule type" value="Genomic_DNA"/>
</dbReference>
<keyword evidence="4 7" id="KW-1133">Transmembrane helix</keyword>
<dbReference type="FunFam" id="1.10.287.70:FF:000123">
    <property type="entry name" value="Potassium channel KAT3"/>
    <property type="match status" value="1"/>
</dbReference>
<dbReference type="Pfam" id="PF00027">
    <property type="entry name" value="cNMP_binding"/>
    <property type="match status" value="1"/>
</dbReference>
<evidence type="ECO:0000256" key="6">
    <source>
        <dbReference type="ARBA" id="ARBA00023136"/>
    </source>
</evidence>
<evidence type="ECO:0000256" key="7">
    <source>
        <dbReference type="SAM" id="Phobius"/>
    </source>
</evidence>
<dbReference type="SUPFAM" id="SSF81324">
    <property type="entry name" value="Voltage-gated potassium channels"/>
    <property type="match status" value="1"/>
</dbReference>
<evidence type="ECO:0000256" key="1">
    <source>
        <dbReference type="ARBA" id="ARBA00004141"/>
    </source>
</evidence>
<evidence type="ECO:0000256" key="2">
    <source>
        <dbReference type="ARBA" id="ARBA00022448"/>
    </source>
</evidence>
<dbReference type="Gene3D" id="2.60.120.10">
    <property type="entry name" value="Jelly Rolls"/>
    <property type="match status" value="1"/>
</dbReference>
<organism evidence="9 10">
    <name type="scientific">Stentor coeruleus</name>
    <dbReference type="NCBI Taxonomy" id="5963"/>
    <lineage>
        <taxon>Eukaryota</taxon>
        <taxon>Sar</taxon>
        <taxon>Alveolata</taxon>
        <taxon>Ciliophora</taxon>
        <taxon>Postciliodesmatophora</taxon>
        <taxon>Heterotrichea</taxon>
        <taxon>Heterotrichida</taxon>
        <taxon>Stentoridae</taxon>
        <taxon>Stentor</taxon>
    </lineage>
</organism>
<reference evidence="9 10" key="1">
    <citation type="submission" date="2016-11" db="EMBL/GenBank/DDBJ databases">
        <title>The macronuclear genome of Stentor coeruleus: a giant cell with tiny introns.</title>
        <authorList>
            <person name="Slabodnick M."/>
            <person name="Ruby J.G."/>
            <person name="Reiff S.B."/>
            <person name="Swart E.C."/>
            <person name="Gosai S."/>
            <person name="Prabakaran S."/>
            <person name="Witkowska E."/>
            <person name="Larue G.E."/>
            <person name="Fisher S."/>
            <person name="Freeman R.M."/>
            <person name="Gunawardena J."/>
            <person name="Chu W."/>
            <person name="Stover N.A."/>
            <person name="Gregory B.D."/>
            <person name="Nowacki M."/>
            <person name="Derisi J."/>
            <person name="Roy S.W."/>
            <person name="Marshall W.F."/>
            <person name="Sood P."/>
        </authorList>
    </citation>
    <scope>NUCLEOTIDE SEQUENCE [LARGE SCALE GENOMIC DNA]</scope>
    <source>
        <strain evidence="9">WM001</strain>
    </source>
</reference>
<feature type="transmembrane region" description="Helical" evidence="7">
    <location>
        <begin position="259"/>
        <end position="281"/>
    </location>
</feature>
<dbReference type="InterPro" id="IPR014710">
    <property type="entry name" value="RmlC-like_jellyroll"/>
</dbReference>
<feature type="transmembrane region" description="Helical" evidence="7">
    <location>
        <begin position="137"/>
        <end position="160"/>
    </location>
</feature>
<gene>
    <name evidence="9" type="ORF">SteCoe_37403</name>
</gene>
<keyword evidence="3 7" id="KW-0812">Transmembrane</keyword>
<dbReference type="Pfam" id="PF00520">
    <property type="entry name" value="Ion_trans"/>
    <property type="match status" value="1"/>
</dbReference>
<feature type="domain" description="Cyclic nucleotide-binding" evidence="8">
    <location>
        <begin position="440"/>
        <end position="538"/>
    </location>
</feature>
<feature type="transmembrane region" description="Helical" evidence="7">
    <location>
        <begin position="334"/>
        <end position="358"/>
    </location>
</feature>
<dbReference type="PROSITE" id="PS50042">
    <property type="entry name" value="CNMP_BINDING_3"/>
    <property type="match status" value="1"/>
</dbReference>
<accession>A0A1R2ANB6</accession>
<dbReference type="AlphaFoldDB" id="A0A1R2ANB6"/>
<dbReference type="GO" id="GO:0005216">
    <property type="term" value="F:monoatomic ion channel activity"/>
    <property type="evidence" value="ECO:0007669"/>
    <property type="project" value="InterPro"/>
</dbReference>
<evidence type="ECO:0000313" key="9">
    <source>
        <dbReference type="EMBL" id="OMJ65935.1"/>
    </source>
</evidence>
<protein>
    <recommendedName>
        <fullName evidence="8">Cyclic nucleotide-binding domain-containing protein</fullName>
    </recommendedName>
</protein>
<keyword evidence="2" id="KW-0813">Transport</keyword>
<proteinExistence type="predicted"/>
<comment type="subcellular location">
    <subcellularLocation>
        <location evidence="1">Membrane</location>
        <topology evidence="1">Multi-pass membrane protein</topology>
    </subcellularLocation>
</comment>
<dbReference type="OrthoDB" id="299691at2759"/>
<sequence length="652" mass="75948">MGENRIVPLNTDLLNLSGIALDPSLSKYKGVWKRAHMRVLMGIRIGRMMRNIKLFGPRTLSEFNPAENLSEMLMKHQNLLKSTKTISESVSVPKTIFHPSEGFKVFWNLILGISLLYTAIITPFLLAFIVSREFDQWFFIDSILTGIFFLDVLVTLNTAYFDSEGKLICNRKQIFYNYLKAWLIIDFIACIPFDMIQYSLNPNGKRATYNTLSKLVRLKSLPRLFRLSKVLVLFKETRTFPLLDSIYYFFSLSHSGVRLISTLSMILLSLHIISCLWYFMARFYEFSPDTWVVRMGLHDSEVFTLYLNSLYWALTTLGTIGYGDIVPKTTGEILLAMSWMVVAIYFLSFAISSLSSMISQKDEGRKKMLDKKLSLIDIYVEENRIPRKVKQKMQKYVKETIDKDAYSFNETLQLLNDFSISLRTEIAETLHHNAINIFDIFRDRDERFAYTIIPLLRTENIESGDFVYTEGELSKNIYFIIRGKGHFVSKEKLRFKVLCSGHYFGDIEVVKRIKRDFSVRAAEDMMIWIMSIEVIKLIETEFHTVYNDISNAVVKRDQRILMDLAEMRAINRASETGISDLAAIRKYITEEYETLIHDQDIQKTEQDDISRIEIKLEGCKSYIQKNGKQLERIEKILNKLVKRENTLKLVKK</sequence>
<name>A0A1R2ANB6_9CILI</name>
<dbReference type="GO" id="GO:0016020">
    <property type="term" value="C:membrane"/>
    <property type="evidence" value="ECO:0007669"/>
    <property type="project" value="UniProtKB-SubCell"/>
</dbReference>
<dbReference type="SUPFAM" id="SSF51206">
    <property type="entry name" value="cAMP-binding domain-like"/>
    <property type="match status" value="1"/>
</dbReference>
<dbReference type="PANTHER" id="PTHR47823">
    <property type="entry name" value="ION_TRANS DOMAIN-CONTAINING PROTEIN"/>
    <property type="match status" value="1"/>
</dbReference>
<keyword evidence="6 7" id="KW-0472">Membrane</keyword>
<evidence type="ECO:0000256" key="5">
    <source>
        <dbReference type="ARBA" id="ARBA00023065"/>
    </source>
</evidence>
<keyword evidence="10" id="KW-1185">Reference proteome</keyword>
<keyword evidence="5" id="KW-0406">Ion transport</keyword>
<dbReference type="Proteomes" id="UP000187209">
    <property type="component" value="Unassembled WGS sequence"/>
</dbReference>
<comment type="caution">
    <text evidence="9">The sequence shown here is derived from an EMBL/GenBank/DDBJ whole genome shotgun (WGS) entry which is preliminary data.</text>
</comment>